<dbReference type="InterPro" id="IPR014914">
    <property type="entry name" value="RES_dom"/>
</dbReference>
<feature type="domain" description="RES" evidence="1">
    <location>
        <begin position="190"/>
        <end position="346"/>
    </location>
</feature>
<name>A0A372MD58_9SPIR</name>
<reference evidence="2 3" key="2">
    <citation type="submission" date="2018-09" db="EMBL/GenBank/DDBJ databases">
        <title>Genome of Sphaerochaeta halotolerans strain 4-11.</title>
        <authorList>
            <person name="Nazina T.N."/>
            <person name="Sokolova D.S."/>
        </authorList>
    </citation>
    <scope>NUCLEOTIDE SEQUENCE [LARGE SCALE GENOMIC DNA]</scope>
    <source>
        <strain evidence="2 3">4-11</strain>
    </source>
</reference>
<reference evidence="3" key="1">
    <citation type="submission" date="2018-08" db="EMBL/GenBank/DDBJ databases">
        <authorList>
            <person name="Grouzdev D.S."/>
            <person name="Krutkina M.S."/>
        </authorList>
    </citation>
    <scope>NUCLEOTIDE SEQUENCE [LARGE SCALE GENOMIC DNA]</scope>
    <source>
        <strain evidence="3">4-11</strain>
    </source>
</reference>
<proteinExistence type="predicted"/>
<dbReference type="EMBL" id="QUWK01000022">
    <property type="protein sequence ID" value="RFU93712.1"/>
    <property type="molecule type" value="Genomic_DNA"/>
</dbReference>
<dbReference type="Pfam" id="PF08808">
    <property type="entry name" value="RES"/>
    <property type="match status" value="1"/>
</dbReference>
<dbReference type="Proteomes" id="UP000264002">
    <property type="component" value="Unassembled WGS sequence"/>
</dbReference>
<evidence type="ECO:0000259" key="1">
    <source>
        <dbReference type="SMART" id="SM00953"/>
    </source>
</evidence>
<protein>
    <submittedName>
        <fullName evidence="2">RES domain-containing protein</fullName>
    </submittedName>
</protein>
<dbReference type="AlphaFoldDB" id="A0A372MD58"/>
<sequence length="362" mass="41434">MKCCIDCFSDIEIRSIIESKQTKGDCDFCGGSNTFVYDLSEDPTITQLFDGLLDVYTPVSVFPTAIPKNDVKLLRDFLVDDWSIFSVSRDVVQQLLENICKERYQEEPALFMGHVGILESSDKQYLMRNSLLKTYGWDEFVKEIKENNRFHTDYINKEILKLFLSCVKVTHRRGETFYRARFCPKKSGLTPEEMGPPPADKASAGRVNSRGISRLYLSDKTDTTLYEIRAGVHDYVTVGEFILKRDIEVIDLAQIDKISPFVANSMTDIDFTIHAINLDALKRIAKEIAKPLRRHDSQLDYLPTQYISDFIKSLGSDGIQFNSTMSQHGYNLTLFDAALSECRNTKVYDIKTIHYGFEQIPI</sequence>
<keyword evidence="3" id="KW-1185">Reference proteome</keyword>
<accession>A0A372MD58</accession>
<evidence type="ECO:0000313" key="3">
    <source>
        <dbReference type="Proteomes" id="UP000264002"/>
    </source>
</evidence>
<dbReference type="RefSeq" id="WP_117331520.1">
    <property type="nucleotide sequence ID" value="NZ_QUWK01000022.1"/>
</dbReference>
<evidence type="ECO:0000313" key="2">
    <source>
        <dbReference type="EMBL" id="RFU93712.1"/>
    </source>
</evidence>
<organism evidence="2 3">
    <name type="scientific">Sphaerochaeta halotolerans</name>
    <dbReference type="NCBI Taxonomy" id="2293840"/>
    <lineage>
        <taxon>Bacteria</taxon>
        <taxon>Pseudomonadati</taxon>
        <taxon>Spirochaetota</taxon>
        <taxon>Spirochaetia</taxon>
        <taxon>Spirochaetales</taxon>
        <taxon>Sphaerochaetaceae</taxon>
        <taxon>Sphaerochaeta</taxon>
    </lineage>
</organism>
<comment type="caution">
    <text evidence="2">The sequence shown here is derived from an EMBL/GenBank/DDBJ whole genome shotgun (WGS) entry which is preliminary data.</text>
</comment>
<dbReference type="SMART" id="SM00953">
    <property type="entry name" value="RES"/>
    <property type="match status" value="1"/>
</dbReference>
<gene>
    <name evidence="2" type="ORF">DYP60_13365</name>
</gene>